<dbReference type="Proteomes" id="UP000679220">
    <property type="component" value="Unassembled WGS sequence"/>
</dbReference>
<evidence type="ECO:0000259" key="8">
    <source>
        <dbReference type="Pfam" id="PF13186"/>
    </source>
</evidence>
<dbReference type="GO" id="GO:0003824">
    <property type="term" value="F:catalytic activity"/>
    <property type="evidence" value="ECO:0007669"/>
    <property type="project" value="InterPro"/>
</dbReference>
<dbReference type="SFLD" id="SFLDG01387">
    <property type="entry name" value="BtrN-like_SPASM_domain_contain"/>
    <property type="match status" value="1"/>
</dbReference>
<dbReference type="SUPFAM" id="SSF102114">
    <property type="entry name" value="Radical SAM enzymes"/>
    <property type="match status" value="1"/>
</dbReference>
<dbReference type="InterPro" id="IPR007197">
    <property type="entry name" value="rSAM"/>
</dbReference>
<keyword evidence="6" id="KW-0411">Iron-sulfur</keyword>
<dbReference type="EMBL" id="JAGTAR010000032">
    <property type="protein sequence ID" value="MBR8537475.1"/>
    <property type="molecule type" value="Genomic_DNA"/>
</dbReference>
<comment type="cofactor">
    <cofactor evidence="1">
        <name>[4Fe-4S] cluster</name>
        <dbReference type="ChEBI" id="CHEBI:49883"/>
    </cofactor>
</comment>
<dbReference type="InterPro" id="IPR050377">
    <property type="entry name" value="Radical_SAM_PqqE_MftC-like"/>
</dbReference>
<protein>
    <submittedName>
        <fullName evidence="9">SPASM domain-containing protein</fullName>
    </submittedName>
</protein>
<evidence type="ECO:0000256" key="3">
    <source>
        <dbReference type="ARBA" id="ARBA00022691"/>
    </source>
</evidence>
<dbReference type="InterPro" id="IPR013785">
    <property type="entry name" value="Aldolase_TIM"/>
</dbReference>
<dbReference type="CDD" id="cd01335">
    <property type="entry name" value="Radical_SAM"/>
    <property type="match status" value="1"/>
</dbReference>
<reference evidence="9" key="2">
    <citation type="submission" date="2021-04" db="EMBL/GenBank/DDBJ databases">
        <authorList>
            <person name="Zhang T."/>
            <person name="Zhang Y."/>
            <person name="Lu D."/>
            <person name="Zuo D."/>
            <person name="Du Z."/>
        </authorList>
    </citation>
    <scope>NUCLEOTIDE SEQUENCE</scope>
    <source>
        <strain evidence="9">JR1</strain>
    </source>
</reference>
<dbReference type="GO" id="GO:0046872">
    <property type="term" value="F:metal ion binding"/>
    <property type="evidence" value="ECO:0007669"/>
    <property type="project" value="UniProtKB-KW"/>
</dbReference>
<keyword evidence="10" id="KW-1185">Reference proteome</keyword>
<dbReference type="InterPro" id="IPR058240">
    <property type="entry name" value="rSAM_sf"/>
</dbReference>
<reference evidence="9" key="1">
    <citation type="journal article" date="2018" name="Int. J. Syst. Evol. Microbiol.">
        <title>Carboxylicivirga sediminis sp. nov., isolated from coastal sediment.</title>
        <authorList>
            <person name="Wang F.Q."/>
            <person name="Ren L.H."/>
            <person name="Zou R.J."/>
            <person name="Sun Y.Z."/>
            <person name="Liu X.J."/>
            <person name="Jiang F."/>
            <person name="Liu L.J."/>
        </authorList>
    </citation>
    <scope>NUCLEOTIDE SEQUENCE</scope>
    <source>
        <strain evidence="9">JR1</strain>
    </source>
</reference>
<keyword evidence="2" id="KW-0004">4Fe-4S</keyword>
<dbReference type="GO" id="GO:0051536">
    <property type="term" value="F:iron-sulfur cluster binding"/>
    <property type="evidence" value="ECO:0007669"/>
    <property type="project" value="UniProtKB-KW"/>
</dbReference>
<feature type="domain" description="Radical SAM core" evidence="7">
    <location>
        <begin position="52"/>
        <end position="216"/>
    </location>
</feature>
<evidence type="ECO:0000256" key="6">
    <source>
        <dbReference type="ARBA" id="ARBA00023014"/>
    </source>
</evidence>
<gene>
    <name evidence="9" type="ORF">KDU71_18040</name>
</gene>
<organism evidence="9 10">
    <name type="scientific">Carboxylicivirga sediminis</name>
    <dbReference type="NCBI Taxonomy" id="2006564"/>
    <lineage>
        <taxon>Bacteria</taxon>
        <taxon>Pseudomonadati</taxon>
        <taxon>Bacteroidota</taxon>
        <taxon>Bacteroidia</taxon>
        <taxon>Marinilabiliales</taxon>
        <taxon>Marinilabiliaceae</taxon>
        <taxon>Carboxylicivirga</taxon>
    </lineage>
</organism>
<keyword evidence="5" id="KW-0408">Iron</keyword>
<dbReference type="Gene3D" id="3.20.20.70">
    <property type="entry name" value="Aldolase class I"/>
    <property type="match status" value="1"/>
</dbReference>
<feature type="domain" description="4Fe4S-binding SPASM" evidence="8">
    <location>
        <begin position="265"/>
        <end position="331"/>
    </location>
</feature>
<dbReference type="InterPro" id="IPR023885">
    <property type="entry name" value="4Fe4S-binding_SPASM_dom"/>
</dbReference>
<evidence type="ECO:0000313" key="10">
    <source>
        <dbReference type="Proteomes" id="UP000679220"/>
    </source>
</evidence>
<dbReference type="InterPro" id="IPR034391">
    <property type="entry name" value="AdoMet-like_SPASM_containing"/>
</dbReference>
<proteinExistence type="predicted"/>
<dbReference type="SFLD" id="SFLDS00029">
    <property type="entry name" value="Radical_SAM"/>
    <property type="match status" value="1"/>
</dbReference>
<dbReference type="AlphaFoldDB" id="A0A941F8T6"/>
<keyword evidence="3" id="KW-0949">S-adenosyl-L-methionine</keyword>
<name>A0A941F8T6_9BACT</name>
<evidence type="ECO:0000256" key="5">
    <source>
        <dbReference type="ARBA" id="ARBA00023004"/>
    </source>
</evidence>
<dbReference type="Pfam" id="PF13186">
    <property type="entry name" value="SPASM"/>
    <property type="match status" value="1"/>
</dbReference>
<sequence>MTLKAFILEAWALIRVLTLRRLLNAFRLVYSYLRAHYGHTIQIKGKPMACAIEPTSICNLKCPECPTGANLLKRPRGMIQLSDFSNMLKQLTPELLYLNLYIQGEPLMHPDFGAMVKGATRYRLYTSTSTNGHYMNPSLADQLVQSGLTRIIFSVDGTSQESYGLYRVGGSFNRVKQSIIDVVRAKKRARSAYPIIVMQFLVFRHNEHELPQIKKLARRLSVDKLEVKTAQFNSFGTMRPPLNARYSRYSDELGRFLKSPVQNRCWRQWHSTTITWDGRLSPCCYDKDAEHTFGNVNKQPFDELWFGDKSLSFKQQIFKQRNSIDMCTNCPEGKHLF</sequence>
<dbReference type="RefSeq" id="WP_212192499.1">
    <property type="nucleotide sequence ID" value="NZ_JAGTAR010000032.1"/>
</dbReference>
<evidence type="ECO:0000256" key="2">
    <source>
        <dbReference type="ARBA" id="ARBA00022485"/>
    </source>
</evidence>
<accession>A0A941F8T6</accession>
<keyword evidence="4" id="KW-0479">Metal-binding</keyword>
<evidence type="ECO:0000256" key="4">
    <source>
        <dbReference type="ARBA" id="ARBA00022723"/>
    </source>
</evidence>
<dbReference type="PANTHER" id="PTHR11228">
    <property type="entry name" value="RADICAL SAM DOMAIN PROTEIN"/>
    <property type="match status" value="1"/>
</dbReference>
<evidence type="ECO:0000259" key="7">
    <source>
        <dbReference type="Pfam" id="PF04055"/>
    </source>
</evidence>
<evidence type="ECO:0000313" key="9">
    <source>
        <dbReference type="EMBL" id="MBR8537475.1"/>
    </source>
</evidence>
<evidence type="ECO:0000256" key="1">
    <source>
        <dbReference type="ARBA" id="ARBA00001966"/>
    </source>
</evidence>
<dbReference type="Pfam" id="PF04055">
    <property type="entry name" value="Radical_SAM"/>
    <property type="match status" value="1"/>
</dbReference>
<comment type="caution">
    <text evidence="9">The sequence shown here is derived from an EMBL/GenBank/DDBJ whole genome shotgun (WGS) entry which is preliminary data.</text>
</comment>
<dbReference type="SFLD" id="SFLDG01067">
    <property type="entry name" value="SPASM/twitch_domain_containing"/>
    <property type="match status" value="1"/>
</dbReference>
<dbReference type="PANTHER" id="PTHR11228:SF7">
    <property type="entry name" value="PQQA PEPTIDE CYCLASE"/>
    <property type="match status" value="1"/>
</dbReference>